<dbReference type="EMBL" id="JARKIF010000015">
    <property type="protein sequence ID" value="KAJ7622411.1"/>
    <property type="molecule type" value="Genomic_DNA"/>
</dbReference>
<dbReference type="Proteomes" id="UP001221142">
    <property type="component" value="Unassembled WGS sequence"/>
</dbReference>
<gene>
    <name evidence="1" type="ORF">FB45DRAFT_870608</name>
</gene>
<keyword evidence="2" id="KW-1185">Reference proteome</keyword>
<dbReference type="AlphaFoldDB" id="A0AAD7BIW5"/>
<comment type="caution">
    <text evidence="1">The sequence shown here is derived from an EMBL/GenBank/DDBJ whole genome shotgun (WGS) entry which is preliminary data.</text>
</comment>
<evidence type="ECO:0000313" key="1">
    <source>
        <dbReference type="EMBL" id="KAJ7622411.1"/>
    </source>
</evidence>
<evidence type="ECO:0000313" key="2">
    <source>
        <dbReference type="Proteomes" id="UP001221142"/>
    </source>
</evidence>
<sequence>MEPPIPLATVLSWGNELAPLPEALVARPWIAVAENELGRIERDIQALEASRLSLLHKVSTYRQAFAPHKNLPPEPLGEIFIACAASQSGDGSVKASLNYVVRTRSDMNFAIDTREVHISVKLFLTWISLAGEHPLTLDLSMAYDRSDLAPTLLGCARRLRSLTVGPLANAIDGLLGKTDSHVFHIRPRRSPCLPPSRSRAELNLEQSRVSRTRLESILSLSPALTRARVWLPHDNAPRSWNITLPVLRNLTLYTPLLDIAAEFCQAISPPRLEELAVRHLSISPNPFPSVRRPRGHRDRNFGYRVEVFFEPARDPPPLPRYEISILVPPWRRLSIANRGFVGGTIYSAALPWLIACGNAEEIILPHCVLGTATPLISTGLLFPNLRLLFIHSQDFHAVLPMLKARRKSQQHPTIPEVGFTGRVRGITKLNRETVGRLLKAGVFICDEDQYKTGELWRGVYRGQIEDRAGKWSDKGLGLFRFVEETKSPFNWVDFDVADFERDGDSDSD</sequence>
<organism evidence="1 2">
    <name type="scientific">Roridomyces roridus</name>
    <dbReference type="NCBI Taxonomy" id="1738132"/>
    <lineage>
        <taxon>Eukaryota</taxon>
        <taxon>Fungi</taxon>
        <taxon>Dikarya</taxon>
        <taxon>Basidiomycota</taxon>
        <taxon>Agaricomycotina</taxon>
        <taxon>Agaricomycetes</taxon>
        <taxon>Agaricomycetidae</taxon>
        <taxon>Agaricales</taxon>
        <taxon>Marasmiineae</taxon>
        <taxon>Mycenaceae</taxon>
        <taxon>Roridomyces</taxon>
    </lineage>
</organism>
<proteinExistence type="predicted"/>
<accession>A0AAD7BIW5</accession>
<name>A0AAD7BIW5_9AGAR</name>
<protein>
    <submittedName>
        <fullName evidence="1">Uncharacterized protein</fullName>
    </submittedName>
</protein>
<reference evidence="1" key="1">
    <citation type="submission" date="2023-03" db="EMBL/GenBank/DDBJ databases">
        <title>Massive genome expansion in bonnet fungi (Mycena s.s.) driven by repeated elements and novel gene families across ecological guilds.</title>
        <authorList>
            <consortium name="Lawrence Berkeley National Laboratory"/>
            <person name="Harder C.B."/>
            <person name="Miyauchi S."/>
            <person name="Viragh M."/>
            <person name="Kuo A."/>
            <person name="Thoen E."/>
            <person name="Andreopoulos B."/>
            <person name="Lu D."/>
            <person name="Skrede I."/>
            <person name="Drula E."/>
            <person name="Henrissat B."/>
            <person name="Morin E."/>
            <person name="Kohler A."/>
            <person name="Barry K."/>
            <person name="LaButti K."/>
            <person name="Morin E."/>
            <person name="Salamov A."/>
            <person name="Lipzen A."/>
            <person name="Mereny Z."/>
            <person name="Hegedus B."/>
            <person name="Baldrian P."/>
            <person name="Stursova M."/>
            <person name="Weitz H."/>
            <person name="Taylor A."/>
            <person name="Grigoriev I.V."/>
            <person name="Nagy L.G."/>
            <person name="Martin F."/>
            <person name="Kauserud H."/>
        </authorList>
    </citation>
    <scope>NUCLEOTIDE SEQUENCE</scope>
    <source>
        <strain evidence="1">9284</strain>
    </source>
</reference>